<feature type="transmembrane region" description="Helical" evidence="9">
    <location>
        <begin position="73"/>
        <end position="91"/>
    </location>
</feature>
<comment type="subcellular location">
    <subcellularLocation>
        <location evidence="1">Cell membrane</location>
        <topology evidence="1">Multi-pass membrane protein</topology>
    </subcellularLocation>
</comment>
<dbReference type="InterPro" id="IPR024194">
    <property type="entry name" value="Ac/AlaTfrase_AlgI/DltB"/>
</dbReference>
<dbReference type="PIRSF" id="PIRSF500217">
    <property type="entry name" value="AlgI"/>
    <property type="match status" value="1"/>
</dbReference>
<evidence type="ECO:0000256" key="5">
    <source>
        <dbReference type="ARBA" id="ARBA00022692"/>
    </source>
</evidence>
<evidence type="ECO:0000256" key="7">
    <source>
        <dbReference type="ARBA" id="ARBA00023136"/>
    </source>
</evidence>
<sequence length="478" mass="55469">MPVSFFGYFYLNHKRLTTASKVWLVFSSLFFYSWWNIVYLPLILTSVLFNFAIASAIVERDELKKKYFSKKSLLQIGLVFNIGLLAYFKYADFFISNTNSLVNTDIGLLHLALPLAISFFTLQQIAFLVDSYEGLAKEKNFLNYIIFVTFFPQLIAGPIVHHKEMMPQFVSIRNKAKNYKNIAMGLFILSIGLFKKVVIADTFAIWATSGFDTATTLNLFEAWFTSLSYTFQLYFDFSGYTDIAMGAALLFNIKLPINFNSPYKATGIIDFWQRWHITLSRFITTYIYTPLVKSFDNLNFHKAMIATVITFLIAGLWHGASWMFVIFGGLHGLALVVNNYWKKTKIKMNKILAWFITFNFVNITMIFFRAEEWGDAIKVLRSMFSLDNIMLPSMLESVLPFLNKYGVEFGLFTQNIQGRSFTLVFLIIGFILVLFFENSNKKLDNFKLNFINSFIFVMAFTISFYKLSGYSEFLYFRF</sequence>
<keyword evidence="5 9" id="KW-0812">Transmembrane</keyword>
<gene>
    <name evidence="10" type="ORF">METZ01_LOCUS171817</name>
</gene>
<evidence type="ECO:0000256" key="1">
    <source>
        <dbReference type="ARBA" id="ARBA00004651"/>
    </source>
</evidence>
<dbReference type="InterPro" id="IPR028362">
    <property type="entry name" value="AlgI"/>
</dbReference>
<dbReference type="Pfam" id="PF03062">
    <property type="entry name" value="MBOAT"/>
    <property type="match status" value="1"/>
</dbReference>
<feature type="transmembrane region" description="Helical" evidence="9">
    <location>
        <begin position="416"/>
        <end position="436"/>
    </location>
</feature>
<dbReference type="GO" id="GO:0042121">
    <property type="term" value="P:alginic acid biosynthetic process"/>
    <property type="evidence" value="ECO:0007669"/>
    <property type="project" value="InterPro"/>
</dbReference>
<evidence type="ECO:0000256" key="4">
    <source>
        <dbReference type="ARBA" id="ARBA00022679"/>
    </source>
</evidence>
<feature type="transmembrane region" description="Helical" evidence="9">
    <location>
        <begin position="300"/>
        <end position="317"/>
    </location>
</feature>
<dbReference type="PANTHER" id="PTHR13285">
    <property type="entry name" value="ACYLTRANSFERASE"/>
    <property type="match status" value="1"/>
</dbReference>
<dbReference type="AlphaFoldDB" id="A0A382C0X3"/>
<feature type="transmembrane region" description="Helical" evidence="9">
    <location>
        <begin position="141"/>
        <end position="161"/>
    </location>
</feature>
<keyword evidence="6 9" id="KW-1133">Transmembrane helix</keyword>
<feature type="transmembrane region" description="Helical" evidence="9">
    <location>
        <begin position="32"/>
        <end position="53"/>
    </location>
</feature>
<reference evidence="10" key="1">
    <citation type="submission" date="2018-05" db="EMBL/GenBank/DDBJ databases">
        <authorList>
            <person name="Lanie J.A."/>
            <person name="Ng W.-L."/>
            <person name="Kazmierczak K.M."/>
            <person name="Andrzejewski T.M."/>
            <person name="Davidsen T.M."/>
            <person name="Wayne K.J."/>
            <person name="Tettelin H."/>
            <person name="Glass J.I."/>
            <person name="Rusch D."/>
            <person name="Podicherti R."/>
            <person name="Tsui H.-C.T."/>
            <person name="Winkler M.E."/>
        </authorList>
    </citation>
    <scope>NUCLEOTIDE SEQUENCE</scope>
</reference>
<comment type="similarity">
    <text evidence="2">Belongs to the membrane-bound acyltransferase family.</text>
</comment>
<evidence type="ECO:0000256" key="8">
    <source>
        <dbReference type="ARBA" id="ARBA00023315"/>
    </source>
</evidence>
<dbReference type="InterPro" id="IPR051085">
    <property type="entry name" value="MB_O-acyltransferase"/>
</dbReference>
<dbReference type="PANTHER" id="PTHR13285:SF23">
    <property type="entry name" value="TEICHOIC ACID D-ALANYLTRANSFERASE"/>
    <property type="match status" value="1"/>
</dbReference>
<dbReference type="EMBL" id="UINC01032004">
    <property type="protein sequence ID" value="SVB18963.1"/>
    <property type="molecule type" value="Genomic_DNA"/>
</dbReference>
<protein>
    <submittedName>
        <fullName evidence="10">Uncharacterized protein</fullName>
    </submittedName>
</protein>
<proteinExistence type="inferred from homology"/>
<feature type="transmembrane region" description="Helical" evidence="9">
    <location>
        <begin position="111"/>
        <end position="129"/>
    </location>
</feature>
<name>A0A382C0X3_9ZZZZ</name>
<evidence type="ECO:0000256" key="6">
    <source>
        <dbReference type="ARBA" id="ARBA00022989"/>
    </source>
</evidence>
<evidence type="ECO:0000256" key="9">
    <source>
        <dbReference type="SAM" id="Phobius"/>
    </source>
</evidence>
<evidence type="ECO:0000256" key="3">
    <source>
        <dbReference type="ARBA" id="ARBA00022475"/>
    </source>
</evidence>
<feature type="transmembrane region" description="Helical" evidence="9">
    <location>
        <begin position="181"/>
        <end position="199"/>
    </location>
</feature>
<dbReference type="InterPro" id="IPR004299">
    <property type="entry name" value="MBOAT_fam"/>
</dbReference>
<dbReference type="PIRSF" id="PIRSF016636">
    <property type="entry name" value="AlgI_DltB"/>
    <property type="match status" value="1"/>
</dbReference>
<dbReference type="GO" id="GO:0005886">
    <property type="term" value="C:plasma membrane"/>
    <property type="evidence" value="ECO:0007669"/>
    <property type="project" value="UniProtKB-SubCell"/>
</dbReference>
<keyword evidence="8" id="KW-0012">Acyltransferase</keyword>
<keyword evidence="7 9" id="KW-0472">Membrane</keyword>
<feature type="transmembrane region" description="Helical" evidence="9">
    <location>
        <begin position="352"/>
        <end position="370"/>
    </location>
</feature>
<accession>A0A382C0X3</accession>
<feature type="transmembrane region" description="Helical" evidence="9">
    <location>
        <begin position="448"/>
        <end position="468"/>
    </location>
</feature>
<feature type="transmembrane region" description="Helical" evidence="9">
    <location>
        <begin position="323"/>
        <end position="340"/>
    </location>
</feature>
<keyword evidence="4" id="KW-0808">Transferase</keyword>
<evidence type="ECO:0000313" key="10">
    <source>
        <dbReference type="EMBL" id="SVB18963.1"/>
    </source>
</evidence>
<organism evidence="10">
    <name type="scientific">marine metagenome</name>
    <dbReference type="NCBI Taxonomy" id="408172"/>
    <lineage>
        <taxon>unclassified sequences</taxon>
        <taxon>metagenomes</taxon>
        <taxon>ecological metagenomes</taxon>
    </lineage>
</organism>
<keyword evidence="3" id="KW-1003">Cell membrane</keyword>
<dbReference type="GO" id="GO:0016746">
    <property type="term" value="F:acyltransferase activity"/>
    <property type="evidence" value="ECO:0007669"/>
    <property type="project" value="UniProtKB-KW"/>
</dbReference>
<evidence type="ECO:0000256" key="2">
    <source>
        <dbReference type="ARBA" id="ARBA00010323"/>
    </source>
</evidence>